<dbReference type="EMBL" id="JBJKFK010000662">
    <property type="protein sequence ID" value="KAL3315801.1"/>
    <property type="molecule type" value="Genomic_DNA"/>
</dbReference>
<dbReference type="Proteomes" id="UP001626550">
    <property type="component" value="Unassembled WGS sequence"/>
</dbReference>
<evidence type="ECO:0000313" key="1">
    <source>
        <dbReference type="EMBL" id="KAL3315801.1"/>
    </source>
</evidence>
<comment type="caution">
    <text evidence="1">The sequence shown here is derived from an EMBL/GenBank/DDBJ whole genome shotgun (WGS) entry which is preliminary data.</text>
</comment>
<protein>
    <submittedName>
        <fullName evidence="1">Uncharacterized protein</fullName>
    </submittedName>
</protein>
<dbReference type="AlphaFoldDB" id="A0ABD2QBY6"/>
<keyword evidence="2" id="KW-1185">Reference proteome</keyword>
<gene>
    <name evidence="1" type="ORF">Ciccas_005560</name>
</gene>
<reference evidence="1 2" key="1">
    <citation type="submission" date="2024-11" db="EMBL/GenBank/DDBJ databases">
        <title>Adaptive evolution of stress response genes in parasites aligns with host niche diversity.</title>
        <authorList>
            <person name="Hahn C."/>
            <person name="Resl P."/>
        </authorList>
    </citation>
    <scope>NUCLEOTIDE SEQUENCE [LARGE SCALE GENOMIC DNA]</scope>
    <source>
        <strain evidence="1">EGGRZ-B1_66</strain>
        <tissue evidence="1">Body</tissue>
    </source>
</reference>
<accession>A0ABD2QBY6</accession>
<evidence type="ECO:0000313" key="2">
    <source>
        <dbReference type="Proteomes" id="UP001626550"/>
    </source>
</evidence>
<proteinExistence type="predicted"/>
<organism evidence="1 2">
    <name type="scientific">Cichlidogyrus casuarinus</name>
    <dbReference type="NCBI Taxonomy" id="1844966"/>
    <lineage>
        <taxon>Eukaryota</taxon>
        <taxon>Metazoa</taxon>
        <taxon>Spiralia</taxon>
        <taxon>Lophotrochozoa</taxon>
        <taxon>Platyhelminthes</taxon>
        <taxon>Monogenea</taxon>
        <taxon>Monopisthocotylea</taxon>
        <taxon>Dactylogyridea</taxon>
        <taxon>Ancyrocephalidae</taxon>
        <taxon>Cichlidogyrus</taxon>
    </lineage>
</organism>
<sequence>MNEASQTVPDQQQKHFTDDNLTYARSRQNNKGCNCLSILQVRAGIQCGVTVRFGDGDDWKFIINRGFEESLDEVASFRTSPHIDYIGLDSALFLLLSLR</sequence>
<name>A0ABD2QBY6_9PLAT</name>